<name>A0A0A9WC71_LYGHE</name>
<feature type="domain" description="Type VII secretion system protein EssD-like" evidence="2">
    <location>
        <begin position="74"/>
        <end position="168"/>
    </location>
</feature>
<protein>
    <submittedName>
        <fullName evidence="3">UPF0720 protein yeeF</fullName>
    </submittedName>
</protein>
<sequence>RLEMLKGVASVSFVVVVLCSVFGADGALSCTNRPGFPKPKLPITDYERDGPDGRALCVKAVITQKYLDKGEATDDKARRYCIRMGAIKNVTNPDQAGHLIAKRLGGTKDTYNIVPQNGNCNKGRLWKSGVEKVIYNLAKSHTVTFIVKPVYSGSNNRPVALQYEYYVDGTLSGANTVPNPIPPARCT</sequence>
<evidence type="ECO:0000256" key="1">
    <source>
        <dbReference type="SAM" id="SignalP"/>
    </source>
</evidence>
<feature type="chain" id="PRO_5002053815" evidence="1">
    <location>
        <begin position="27"/>
        <end position="187"/>
    </location>
</feature>
<organism evidence="3">
    <name type="scientific">Lygus hesperus</name>
    <name type="common">Western plant bug</name>
    <dbReference type="NCBI Taxonomy" id="30085"/>
    <lineage>
        <taxon>Eukaryota</taxon>
        <taxon>Metazoa</taxon>
        <taxon>Ecdysozoa</taxon>
        <taxon>Arthropoda</taxon>
        <taxon>Hexapoda</taxon>
        <taxon>Insecta</taxon>
        <taxon>Pterygota</taxon>
        <taxon>Neoptera</taxon>
        <taxon>Paraneoptera</taxon>
        <taxon>Hemiptera</taxon>
        <taxon>Heteroptera</taxon>
        <taxon>Panheteroptera</taxon>
        <taxon>Cimicomorpha</taxon>
        <taxon>Miridae</taxon>
        <taxon>Mirini</taxon>
        <taxon>Lygus</taxon>
    </lineage>
</organism>
<dbReference type="EMBL" id="GBHO01038205">
    <property type="protein sequence ID" value="JAG05399.1"/>
    <property type="molecule type" value="Transcribed_RNA"/>
</dbReference>
<dbReference type="InterPro" id="IPR044929">
    <property type="entry name" value="DNA/RNA_non-sp_Endonuclease_sf"/>
</dbReference>
<dbReference type="AlphaFoldDB" id="A0A0A9WC71"/>
<evidence type="ECO:0000313" key="3">
    <source>
        <dbReference type="EMBL" id="JAG05399.1"/>
    </source>
</evidence>
<feature type="signal peptide" evidence="1">
    <location>
        <begin position="1"/>
        <end position="26"/>
    </location>
</feature>
<dbReference type="InterPro" id="IPR044927">
    <property type="entry name" value="Endonuclea_NS_2"/>
</dbReference>
<keyword evidence="1" id="KW-0732">Signal</keyword>
<evidence type="ECO:0000259" key="2">
    <source>
        <dbReference type="Pfam" id="PF13930"/>
    </source>
</evidence>
<accession>A0A0A9WC71</accession>
<feature type="non-terminal residue" evidence="3">
    <location>
        <position position="1"/>
    </location>
</feature>
<proteinExistence type="predicted"/>
<dbReference type="Gene3D" id="3.40.570.10">
    <property type="entry name" value="Extracellular Endonuclease, subunit A"/>
    <property type="match status" value="1"/>
</dbReference>
<reference evidence="3" key="2">
    <citation type="submission" date="2014-07" db="EMBL/GenBank/DDBJ databases">
        <authorList>
            <person name="Hull J."/>
        </authorList>
    </citation>
    <scope>NUCLEOTIDE SEQUENCE</scope>
</reference>
<gene>
    <name evidence="3" type="primary">yeeF_3</name>
    <name evidence="3" type="ORF">CM83_25481</name>
</gene>
<dbReference type="Pfam" id="PF13930">
    <property type="entry name" value="Endonuclea_NS_2"/>
    <property type="match status" value="1"/>
</dbReference>
<reference evidence="3" key="1">
    <citation type="journal article" date="2014" name="PLoS ONE">
        <title>Transcriptome-Based Identification of ABC Transporters in the Western Tarnished Plant Bug Lygus hesperus.</title>
        <authorList>
            <person name="Hull J.J."/>
            <person name="Chaney K."/>
            <person name="Geib S.M."/>
            <person name="Fabrick J.A."/>
            <person name="Brent C.S."/>
            <person name="Walsh D."/>
            <person name="Lavine L.C."/>
        </authorList>
    </citation>
    <scope>NUCLEOTIDE SEQUENCE</scope>
</reference>